<evidence type="ECO:0000313" key="4">
    <source>
        <dbReference type="Proteomes" id="UP000664417"/>
    </source>
</evidence>
<keyword evidence="1" id="KW-0732">Signal</keyword>
<keyword evidence="4" id="KW-1185">Reference proteome</keyword>
<dbReference type="PROSITE" id="PS50835">
    <property type="entry name" value="IG_LIKE"/>
    <property type="match status" value="1"/>
</dbReference>
<dbReference type="InterPro" id="IPR010620">
    <property type="entry name" value="SBBP_repeat"/>
</dbReference>
<comment type="caution">
    <text evidence="3">The sequence shown here is derived from an EMBL/GenBank/DDBJ whole genome shotgun (WGS) entry which is preliminary data.</text>
</comment>
<dbReference type="Pfam" id="PF25778">
    <property type="entry name" value="DUF7948"/>
    <property type="match status" value="1"/>
</dbReference>
<dbReference type="Pfam" id="PF07679">
    <property type="entry name" value="I-set"/>
    <property type="match status" value="1"/>
</dbReference>
<reference evidence="3" key="1">
    <citation type="submission" date="2021-03" db="EMBL/GenBank/DDBJ databases">
        <authorList>
            <person name="Wang G."/>
        </authorList>
    </citation>
    <scope>NUCLEOTIDE SEQUENCE</scope>
    <source>
        <strain evidence="3">KCTC 12899</strain>
    </source>
</reference>
<dbReference type="RefSeq" id="WP_207862438.1">
    <property type="nucleotide sequence ID" value="NZ_JAFREP010000037.1"/>
</dbReference>
<dbReference type="EMBL" id="JAFREP010000037">
    <property type="protein sequence ID" value="MBO1322465.1"/>
    <property type="molecule type" value="Genomic_DNA"/>
</dbReference>
<accession>A0A8J7QQS3</accession>
<protein>
    <submittedName>
        <fullName evidence="3">SBBP repeat-containing protein</fullName>
    </submittedName>
</protein>
<dbReference type="InterPro" id="IPR003599">
    <property type="entry name" value="Ig_sub"/>
</dbReference>
<dbReference type="PANTHER" id="PTHR35580">
    <property type="entry name" value="CELL SURFACE GLYCOPROTEIN (S-LAYER PROTEIN)-LIKE PROTEIN"/>
    <property type="match status" value="1"/>
</dbReference>
<dbReference type="InterPro" id="IPR045829">
    <property type="entry name" value="PKD_6"/>
</dbReference>
<dbReference type="InterPro" id="IPR052918">
    <property type="entry name" value="Motility_Chemotaxis_Reg"/>
</dbReference>
<dbReference type="InterPro" id="IPR057708">
    <property type="entry name" value="DUF7948"/>
</dbReference>
<dbReference type="CDD" id="cd00096">
    <property type="entry name" value="Ig"/>
    <property type="match status" value="1"/>
</dbReference>
<dbReference type="PANTHER" id="PTHR35580:SF1">
    <property type="entry name" value="PHYTASE-LIKE DOMAIN-CONTAINING PROTEIN"/>
    <property type="match status" value="1"/>
</dbReference>
<feature type="domain" description="Ig-like" evidence="2">
    <location>
        <begin position="1334"/>
        <end position="1425"/>
    </location>
</feature>
<name>A0A8J7QQS3_9BACT</name>
<evidence type="ECO:0000256" key="1">
    <source>
        <dbReference type="SAM" id="SignalP"/>
    </source>
</evidence>
<evidence type="ECO:0000313" key="3">
    <source>
        <dbReference type="EMBL" id="MBO1322465.1"/>
    </source>
</evidence>
<evidence type="ECO:0000259" key="2">
    <source>
        <dbReference type="PROSITE" id="PS50835"/>
    </source>
</evidence>
<dbReference type="Pfam" id="PF19408">
    <property type="entry name" value="PKD_6"/>
    <property type="match status" value="2"/>
</dbReference>
<dbReference type="InterPro" id="IPR013098">
    <property type="entry name" value="Ig_I-set"/>
</dbReference>
<dbReference type="Proteomes" id="UP000664417">
    <property type="component" value="Unassembled WGS sequence"/>
</dbReference>
<feature type="signal peptide" evidence="1">
    <location>
        <begin position="1"/>
        <end position="25"/>
    </location>
</feature>
<sequence length="1569" mass="164019">MNHFMFKRVAMMVLGFVFLLGHTQATPPASELHLFAKASNFFVPNHRHETTGKRLVADDAVVAFAQTRRGRVLFTPGGAFVAARTGPDDRNGYPGTLDVAAPKRRTAVFQVGFAASQVAKGTVKPRLVEPSEVPVNFLTGPSTNWQTGVTTYQKLIYDQVWEGIHVEYLAGADRLNMRLVLEPFADLNQVHLETGAVVATTEEGGLEAALGDAVLQGARPIAYQIIDGRRVTRAAVYRAKANGAFGFVVPDADPAVALVLEPTLSWSSYLGGDGGFSTERGTDVALDAAGNTYIIGYTGTADFPTTAGAFNQSWSGDEDVFVAKLNPGGTEVMYATYLGGLNADRGIAVALDGDQAVILGHTESPEFPTTVGAFERTHKAGTDLFVAKLNATGSALVFSTFLGGYRNDEARDLALDAKGRVLITGGTTSQGFPTTENAFDPSFNGIEDAFVAKLDADGASLLFSTFLGGAAREKAYAVAVDAAGNTYVAGETASENFPTTADAYGTEPVGSYDGFVAKLNSTGTELLAATFLGGSETERCTGIAVGAGGAVTVVGTGRSPDLPTTAGAFDTQPNGGLDAFVVRLNPSCTGLIYATLLGGERSDRAGAVHLDERGNAFIFGETYSPDFPATEGAYDVRHNGNQDLFLAKLSNDGAQLIYATYLGGEGNDYAGGAAFDPAGNATLVGYSSSDNYPTTTGVLGERRNGLADVVVTRLNATGSDLLFSTYIGGSGYDEGQALALDGEGAVYVAGNTFSDSFPTTGGVVDQTYNGDFDVFVGKMTPEGDRLLYATYLGGGRADSVHGITVDGDGNAYLTGITYSANFPTTAGAFETGYNQYGDLFVAKLNPGGTALAYSTFLGGYYGDSGRAIAVDGMGQVTVTGSTHSADFPVTEDALDDSFDGNEDAFVARFNATGSTLIYSTFLGGEGGDSARALALDENGNMVIAGSTDSAAFPVTAGAYDTTHNGGSDIFVVKMNAEGSALNFSSYLGGEGSDTLGAMVRDPAGNLYVTGNTTSSDFPVTAAAFDPTQNGYTDAFVAKFNSAGTAVAYATYLGGQRDDRALGIDVTEAGHAVITGTTYSETFPVSHHGFSQSLSGSHDAFLVTLDETGSALNYGSYLGGPHYEEGRAVVLSDAGYAYVTGYTESSIFPTTAGAYDETPNGAGNAFVARLNLSAPNQPGSVSGPEVVCFYQRGVVYAVPPVPRATEYLWRIPADATLARGAGTNRIMVHFGEEGGEIGVRAINAYGAGPEQTTQVLIKTAPPMPEPISGPTEVCARENNLVYSIPAVAGADGYLWRVPRGARIISGWDTNQVTLRMGENSGMVAVYATSDCGVGPKRELPVRVTGLVPASSPRDTRACFGDSVNWSVTLVGDKPATYQWFKDGVPLTGATASRLTLHEVDASDAGFYHCEVRDDCGSVTTRSARLSLSNLAGIVVAPGAQALGVNPPRFEAYSRCPLGALSYDWSTDPSTPFVATGNSIQFDPAPLETTRILLTVTHEDTQERATVEAWLLVPPNTGFEDVNGDGCNSITDLWELLPSWRQTLAGDPNADGLVNVLDFLFIPLTGPTPCP</sequence>
<dbReference type="InterPro" id="IPR036179">
    <property type="entry name" value="Ig-like_dom_sf"/>
</dbReference>
<dbReference type="SMART" id="SM00409">
    <property type="entry name" value="IG"/>
    <property type="match status" value="1"/>
</dbReference>
<dbReference type="InterPro" id="IPR013783">
    <property type="entry name" value="Ig-like_fold"/>
</dbReference>
<gene>
    <name evidence="3" type="ORF">J3U88_28590</name>
</gene>
<proteinExistence type="predicted"/>
<dbReference type="InterPro" id="IPR007110">
    <property type="entry name" value="Ig-like_dom"/>
</dbReference>
<feature type="chain" id="PRO_5035273525" evidence="1">
    <location>
        <begin position="26"/>
        <end position="1569"/>
    </location>
</feature>
<dbReference type="Pfam" id="PF06739">
    <property type="entry name" value="SBBP"/>
    <property type="match status" value="3"/>
</dbReference>
<dbReference type="SUPFAM" id="SSF48726">
    <property type="entry name" value="Immunoglobulin"/>
    <property type="match status" value="1"/>
</dbReference>
<organism evidence="3 4">
    <name type="scientific">Acanthopleuribacter pedis</name>
    <dbReference type="NCBI Taxonomy" id="442870"/>
    <lineage>
        <taxon>Bacteria</taxon>
        <taxon>Pseudomonadati</taxon>
        <taxon>Acidobacteriota</taxon>
        <taxon>Holophagae</taxon>
        <taxon>Acanthopleuribacterales</taxon>
        <taxon>Acanthopleuribacteraceae</taxon>
        <taxon>Acanthopleuribacter</taxon>
    </lineage>
</organism>
<dbReference type="Gene3D" id="2.60.40.10">
    <property type="entry name" value="Immunoglobulins"/>
    <property type="match status" value="1"/>
</dbReference>